<name>A0A388LAY5_CHABU</name>
<evidence type="ECO:0000313" key="1">
    <source>
        <dbReference type="EMBL" id="GBG79487.1"/>
    </source>
</evidence>
<dbReference type="AlphaFoldDB" id="A0A388LAY5"/>
<accession>A0A388LAY5</accession>
<sequence>MLAIPADVLLQVHEATNGLTPFLIENMSFSDWATLVAVMQTRPQELPNKIKELTTNIAEVFRKSAIENRELNLIVAKAKKVILDLHRYDSSHLDSAGQISTNDAPETFTASYISSIALTPAELEYFKRHETMRRESAHINIFAATGGTSHKFGKSSSFLPLASGTWTEKAIHRVHNRLWKLDTFNYTAPISVDAYMALAGLTEADIDDCCTTARNATIHFLAGRVGLDADFPAISKLEKGKCAKNLLLH</sequence>
<proteinExistence type="predicted"/>
<dbReference type="Gramene" id="GBG79487">
    <property type="protein sequence ID" value="GBG79487"/>
    <property type="gene ID" value="CBR_g29633"/>
</dbReference>
<dbReference type="Proteomes" id="UP000265515">
    <property type="component" value="Unassembled WGS sequence"/>
</dbReference>
<evidence type="ECO:0000313" key="2">
    <source>
        <dbReference type="Proteomes" id="UP000265515"/>
    </source>
</evidence>
<organism evidence="1 2">
    <name type="scientific">Chara braunii</name>
    <name type="common">Braun's stonewort</name>
    <dbReference type="NCBI Taxonomy" id="69332"/>
    <lineage>
        <taxon>Eukaryota</taxon>
        <taxon>Viridiplantae</taxon>
        <taxon>Streptophyta</taxon>
        <taxon>Charophyceae</taxon>
        <taxon>Charales</taxon>
        <taxon>Characeae</taxon>
        <taxon>Chara</taxon>
    </lineage>
</organism>
<keyword evidence="2" id="KW-1185">Reference proteome</keyword>
<reference evidence="1 2" key="1">
    <citation type="journal article" date="2018" name="Cell">
        <title>The Chara Genome: Secondary Complexity and Implications for Plant Terrestrialization.</title>
        <authorList>
            <person name="Nishiyama T."/>
            <person name="Sakayama H."/>
            <person name="Vries J.D."/>
            <person name="Buschmann H."/>
            <person name="Saint-Marcoux D."/>
            <person name="Ullrich K.K."/>
            <person name="Haas F.B."/>
            <person name="Vanderstraeten L."/>
            <person name="Becker D."/>
            <person name="Lang D."/>
            <person name="Vosolsobe S."/>
            <person name="Rombauts S."/>
            <person name="Wilhelmsson P.K.I."/>
            <person name="Janitza P."/>
            <person name="Kern R."/>
            <person name="Heyl A."/>
            <person name="Rumpler F."/>
            <person name="Villalobos L.I.A.C."/>
            <person name="Clay J.M."/>
            <person name="Skokan R."/>
            <person name="Toyoda A."/>
            <person name="Suzuki Y."/>
            <person name="Kagoshima H."/>
            <person name="Schijlen E."/>
            <person name="Tajeshwar N."/>
            <person name="Catarino B."/>
            <person name="Hetherington A.J."/>
            <person name="Saltykova A."/>
            <person name="Bonnot C."/>
            <person name="Breuninger H."/>
            <person name="Symeonidi A."/>
            <person name="Radhakrishnan G.V."/>
            <person name="Van Nieuwerburgh F."/>
            <person name="Deforce D."/>
            <person name="Chang C."/>
            <person name="Karol K.G."/>
            <person name="Hedrich R."/>
            <person name="Ulvskov P."/>
            <person name="Glockner G."/>
            <person name="Delwiche C.F."/>
            <person name="Petrasek J."/>
            <person name="Van de Peer Y."/>
            <person name="Friml J."/>
            <person name="Beilby M."/>
            <person name="Dolan L."/>
            <person name="Kohara Y."/>
            <person name="Sugano S."/>
            <person name="Fujiyama A."/>
            <person name="Delaux P.-M."/>
            <person name="Quint M."/>
            <person name="TheiBen G."/>
            <person name="Hagemann M."/>
            <person name="Harholt J."/>
            <person name="Dunand C."/>
            <person name="Zachgo S."/>
            <person name="Langdale J."/>
            <person name="Maumus F."/>
            <person name="Straeten D.V.D."/>
            <person name="Gould S.B."/>
            <person name="Rensing S.A."/>
        </authorList>
    </citation>
    <scope>NUCLEOTIDE SEQUENCE [LARGE SCALE GENOMIC DNA]</scope>
    <source>
        <strain evidence="1 2">S276</strain>
    </source>
</reference>
<gene>
    <name evidence="1" type="ORF">CBR_g29633</name>
</gene>
<protein>
    <submittedName>
        <fullName evidence="1">Uncharacterized protein</fullName>
    </submittedName>
</protein>
<dbReference type="EMBL" id="BFEA01000320">
    <property type="protein sequence ID" value="GBG79487.1"/>
    <property type="molecule type" value="Genomic_DNA"/>
</dbReference>
<comment type="caution">
    <text evidence="1">The sequence shown here is derived from an EMBL/GenBank/DDBJ whole genome shotgun (WGS) entry which is preliminary data.</text>
</comment>